<reference evidence="9 10" key="1">
    <citation type="journal article" date="2019" name="Int. J. Syst. Evol. Microbiol.">
        <title>The Global Catalogue of Microorganisms (GCM) 10K type strain sequencing project: providing services to taxonomists for standard genome sequencing and annotation.</title>
        <authorList>
            <consortium name="The Broad Institute Genomics Platform"/>
            <consortium name="The Broad Institute Genome Sequencing Center for Infectious Disease"/>
            <person name="Wu L."/>
            <person name="Ma J."/>
        </authorList>
    </citation>
    <scope>NUCLEOTIDE SEQUENCE [LARGE SCALE GENOMIC DNA]</scope>
    <source>
        <strain evidence="9 10">NBRC 111368</strain>
    </source>
</reference>
<protein>
    <submittedName>
        <fullName evidence="9">Carbohydrate ABC transporter permease</fullName>
    </submittedName>
</protein>
<organism evidence="9 10">
    <name type="scientific">Halobium palmae</name>
    <dbReference type="NCBI Taxonomy" id="1776492"/>
    <lineage>
        <taxon>Archaea</taxon>
        <taxon>Methanobacteriati</taxon>
        <taxon>Methanobacteriota</taxon>
        <taxon>Stenosarchaea group</taxon>
        <taxon>Halobacteria</taxon>
        <taxon>Halobacteriales</taxon>
        <taxon>Haloferacaceae</taxon>
        <taxon>Halobium</taxon>
    </lineage>
</organism>
<evidence type="ECO:0000259" key="8">
    <source>
        <dbReference type="PROSITE" id="PS50928"/>
    </source>
</evidence>
<dbReference type="PROSITE" id="PS50928">
    <property type="entry name" value="ABC_TM1"/>
    <property type="match status" value="1"/>
</dbReference>
<feature type="domain" description="ABC transmembrane type-1" evidence="8">
    <location>
        <begin position="93"/>
        <end position="284"/>
    </location>
</feature>
<dbReference type="EMBL" id="JBHSWU010000023">
    <property type="protein sequence ID" value="MFC6723533.1"/>
    <property type="molecule type" value="Genomic_DNA"/>
</dbReference>
<feature type="transmembrane region" description="Helical" evidence="7">
    <location>
        <begin position="129"/>
        <end position="152"/>
    </location>
</feature>
<evidence type="ECO:0000313" key="10">
    <source>
        <dbReference type="Proteomes" id="UP001596328"/>
    </source>
</evidence>
<sequence>MSPSSRADGASGNRSGLASAVGHRRAEQLRKVGFAACIALVLAVIVLPIFWMLHTSLRPQSQIFVKGVNLIPAEVSLTHYRTLLFETNFPSFYWNSIVVALGVVALTVSLSTLGGYGLARLDFRYKRRFARLVLFGYMFPAILLSIPMFIIWREISLTNNLLGLVLAETALSLPFSLWLMWQFFQTVPVSLEESAQIEGATRFQAFKDIALPMAKPGMIAVALFSYAISWNEYTIPKILMSDREKWPLTVGLFTFSEGQRVFWGQIMAASMLIVVPAFVFVIFLRKYLLEGFRTTSV</sequence>
<accession>A0ABD5RVY3</accession>
<name>A0ABD5RVY3_9EURY</name>
<evidence type="ECO:0000256" key="2">
    <source>
        <dbReference type="ARBA" id="ARBA00022448"/>
    </source>
</evidence>
<dbReference type="GO" id="GO:0005886">
    <property type="term" value="C:plasma membrane"/>
    <property type="evidence" value="ECO:0007669"/>
    <property type="project" value="UniProtKB-SubCell"/>
</dbReference>
<evidence type="ECO:0000256" key="1">
    <source>
        <dbReference type="ARBA" id="ARBA00004651"/>
    </source>
</evidence>
<dbReference type="CDD" id="cd06261">
    <property type="entry name" value="TM_PBP2"/>
    <property type="match status" value="1"/>
</dbReference>
<evidence type="ECO:0000256" key="3">
    <source>
        <dbReference type="ARBA" id="ARBA00022475"/>
    </source>
</evidence>
<dbReference type="SUPFAM" id="SSF161098">
    <property type="entry name" value="MetI-like"/>
    <property type="match status" value="1"/>
</dbReference>
<evidence type="ECO:0000256" key="7">
    <source>
        <dbReference type="RuleBase" id="RU363032"/>
    </source>
</evidence>
<dbReference type="InterPro" id="IPR000515">
    <property type="entry name" value="MetI-like"/>
</dbReference>
<evidence type="ECO:0000256" key="4">
    <source>
        <dbReference type="ARBA" id="ARBA00022692"/>
    </source>
</evidence>
<evidence type="ECO:0000256" key="6">
    <source>
        <dbReference type="ARBA" id="ARBA00023136"/>
    </source>
</evidence>
<feature type="transmembrane region" description="Helical" evidence="7">
    <location>
        <begin position="164"/>
        <end position="184"/>
    </location>
</feature>
<feature type="transmembrane region" description="Helical" evidence="7">
    <location>
        <begin position="32"/>
        <end position="53"/>
    </location>
</feature>
<dbReference type="Gene3D" id="1.10.3720.10">
    <property type="entry name" value="MetI-like"/>
    <property type="match status" value="1"/>
</dbReference>
<evidence type="ECO:0000313" key="9">
    <source>
        <dbReference type="EMBL" id="MFC6723533.1"/>
    </source>
</evidence>
<dbReference type="Pfam" id="PF00528">
    <property type="entry name" value="BPD_transp_1"/>
    <property type="match status" value="1"/>
</dbReference>
<keyword evidence="3" id="KW-1003">Cell membrane</keyword>
<feature type="transmembrane region" description="Helical" evidence="7">
    <location>
        <begin position="205"/>
        <end position="228"/>
    </location>
</feature>
<proteinExistence type="inferred from homology"/>
<dbReference type="PANTHER" id="PTHR32243">
    <property type="entry name" value="MALTOSE TRANSPORT SYSTEM PERMEASE-RELATED"/>
    <property type="match status" value="1"/>
</dbReference>
<feature type="transmembrane region" description="Helical" evidence="7">
    <location>
        <begin position="92"/>
        <end position="117"/>
    </location>
</feature>
<keyword evidence="2 7" id="KW-0813">Transport</keyword>
<dbReference type="InterPro" id="IPR035906">
    <property type="entry name" value="MetI-like_sf"/>
</dbReference>
<keyword evidence="4 7" id="KW-0812">Transmembrane</keyword>
<keyword evidence="5 7" id="KW-1133">Transmembrane helix</keyword>
<gene>
    <name evidence="9" type="ORF">ACFQE1_03835</name>
</gene>
<evidence type="ECO:0000256" key="5">
    <source>
        <dbReference type="ARBA" id="ARBA00022989"/>
    </source>
</evidence>
<keyword evidence="6 7" id="KW-0472">Membrane</keyword>
<dbReference type="Proteomes" id="UP001596328">
    <property type="component" value="Unassembled WGS sequence"/>
</dbReference>
<comment type="similarity">
    <text evidence="7">Belongs to the binding-protein-dependent transport system permease family.</text>
</comment>
<comment type="caution">
    <text evidence="9">The sequence shown here is derived from an EMBL/GenBank/DDBJ whole genome shotgun (WGS) entry which is preliminary data.</text>
</comment>
<dbReference type="AlphaFoldDB" id="A0ABD5RVY3"/>
<feature type="transmembrane region" description="Helical" evidence="7">
    <location>
        <begin position="262"/>
        <end position="284"/>
    </location>
</feature>
<comment type="subcellular location">
    <subcellularLocation>
        <location evidence="1 7">Cell membrane</location>
        <topology evidence="1 7">Multi-pass membrane protein</topology>
    </subcellularLocation>
</comment>
<dbReference type="PANTHER" id="PTHR32243:SF18">
    <property type="entry name" value="INNER MEMBRANE ABC TRANSPORTER PERMEASE PROTEIN YCJP"/>
    <property type="match status" value="1"/>
</dbReference>
<keyword evidence="10" id="KW-1185">Reference proteome</keyword>
<dbReference type="InterPro" id="IPR050901">
    <property type="entry name" value="BP-dep_ABC_trans_perm"/>
</dbReference>